<dbReference type="RefSeq" id="WP_310026090.1">
    <property type="nucleotide sequence ID" value="NZ_JAVDVI010000006.1"/>
</dbReference>
<keyword evidence="2" id="KW-1185">Reference proteome</keyword>
<sequence length="447" mass="53039">MTIKKLNRNSENAIQRLIRGKSMFENFYSLEDWYAETEESIANKELEYFTFIKRYFLLEFKKRDIYISSYALDDIIFNCIKNSNPNNFKIDVLKLIELNNLDAKSIVIFPIHNFGFQFFGLKNVFNGSLTSIEIDNFQINTQTNSLEKTQELIVNYAKKVFGKKIDISLLHHFYKSRSLKWLTKNPLLLFEFNFTQLTPFDNLSIILEKLSHITNKLYFISVLRSEESELGKLFSTKNTNNWETLDLEHFLTLNVNNTENMFCLPIHYNYTLLFDEMHLNIDLLAKKKNIYKWEKDSLNSIDKISEGDKNYLITKEPKFSPYHKVSNSLKYFRRSVKSVNDEDKILNFNIALESLLLDNEGDKVLKILERINKSIKYSRNKKNQLENIQNIIDQRNSIVHNATMTNKEFDMLLAYRMYCKIVCFIAKNIEEIEFNKSNKMALFFERK</sequence>
<organism evidence="1 2">
    <name type="scientific">Flavobacterium arsenatis</name>
    <dbReference type="NCBI Taxonomy" id="1484332"/>
    <lineage>
        <taxon>Bacteria</taxon>
        <taxon>Pseudomonadati</taxon>
        <taxon>Bacteroidota</taxon>
        <taxon>Flavobacteriia</taxon>
        <taxon>Flavobacteriales</taxon>
        <taxon>Flavobacteriaceae</taxon>
        <taxon>Flavobacterium</taxon>
    </lineage>
</organism>
<protein>
    <recommendedName>
        <fullName evidence="3">Apea-like HEPN domain-containing protein</fullName>
    </recommendedName>
</protein>
<dbReference type="Proteomes" id="UP001255185">
    <property type="component" value="Unassembled WGS sequence"/>
</dbReference>
<name>A0ABU1TP98_9FLAO</name>
<dbReference type="EMBL" id="JAVDVI010000006">
    <property type="protein sequence ID" value="MDR6967794.1"/>
    <property type="molecule type" value="Genomic_DNA"/>
</dbReference>
<gene>
    <name evidence="1" type="ORF">J2X31_001806</name>
</gene>
<evidence type="ECO:0008006" key="3">
    <source>
        <dbReference type="Google" id="ProtNLM"/>
    </source>
</evidence>
<proteinExistence type="predicted"/>
<accession>A0ABU1TP98</accession>
<evidence type="ECO:0000313" key="1">
    <source>
        <dbReference type="EMBL" id="MDR6967794.1"/>
    </source>
</evidence>
<reference evidence="1 2" key="1">
    <citation type="submission" date="2023-07" db="EMBL/GenBank/DDBJ databases">
        <title>Sorghum-associated microbial communities from plants grown in Nebraska, USA.</title>
        <authorList>
            <person name="Schachtman D."/>
        </authorList>
    </citation>
    <scope>NUCLEOTIDE SEQUENCE [LARGE SCALE GENOMIC DNA]</scope>
    <source>
        <strain evidence="1 2">3773</strain>
    </source>
</reference>
<comment type="caution">
    <text evidence="1">The sequence shown here is derived from an EMBL/GenBank/DDBJ whole genome shotgun (WGS) entry which is preliminary data.</text>
</comment>
<evidence type="ECO:0000313" key="2">
    <source>
        <dbReference type="Proteomes" id="UP001255185"/>
    </source>
</evidence>